<protein>
    <recommendedName>
        <fullName evidence="3">Asp23/Gls24 family envelope stress response protein</fullName>
    </recommendedName>
</protein>
<dbReference type="EMBL" id="CP091196">
    <property type="protein sequence ID" value="UQS23668.1"/>
    <property type="molecule type" value="Genomic_DNA"/>
</dbReference>
<organism evidence="1 2">
    <name type="scientific">Amycolatopsis thermalba</name>
    <dbReference type="NCBI Taxonomy" id="944492"/>
    <lineage>
        <taxon>Bacteria</taxon>
        <taxon>Bacillati</taxon>
        <taxon>Actinomycetota</taxon>
        <taxon>Actinomycetes</taxon>
        <taxon>Pseudonocardiales</taxon>
        <taxon>Pseudonocardiaceae</taxon>
        <taxon>Amycolatopsis</taxon>
    </lineage>
</organism>
<sequence>MTAGVGIDADRIATAVQAQPTVADLHGGRFGEIATYLPHRRVRGIRIRPGEITVGVIGRYPATADRIGDDVRTAVTAQPGTAGHAVHVHIADLLPQDNGPAEGTLP</sequence>
<evidence type="ECO:0000313" key="1">
    <source>
        <dbReference type="EMBL" id="UQS23668.1"/>
    </source>
</evidence>
<dbReference type="RefSeq" id="WP_233157194.1">
    <property type="nucleotide sequence ID" value="NZ_CP091196.1"/>
</dbReference>
<evidence type="ECO:0008006" key="3">
    <source>
        <dbReference type="Google" id="ProtNLM"/>
    </source>
</evidence>
<reference evidence="1" key="1">
    <citation type="submission" date="2022-01" db="EMBL/GenBank/DDBJ databases">
        <title>PSI-footprinting approach for the identification of protein synthesis inhibitor producers.</title>
        <authorList>
            <person name="Handel F."/>
            <person name="Kulik A."/>
            <person name="Wex K.W."/>
            <person name="Berscheid A."/>
            <person name="Saur J.S."/>
            <person name="Winkler A."/>
            <person name="Wibberg D."/>
            <person name="Kalinowski J."/>
            <person name="Broetz-Oesterhelt H."/>
            <person name="Mast Y."/>
        </authorList>
    </citation>
    <scope>NUCLEOTIDE SEQUENCE</scope>
    <source>
        <strain evidence="1">KNN 49.3e</strain>
    </source>
</reference>
<dbReference type="Proteomes" id="UP000830158">
    <property type="component" value="Chromosome"/>
</dbReference>
<name>A0ABY4NUE4_9PSEU</name>
<keyword evidence="2" id="KW-1185">Reference proteome</keyword>
<evidence type="ECO:0000313" key="2">
    <source>
        <dbReference type="Proteomes" id="UP000830158"/>
    </source>
</evidence>
<gene>
    <name evidence="1" type="ORF">L1857_12945</name>
</gene>
<proteinExistence type="predicted"/>
<accession>A0ABY4NUE4</accession>